<organism evidence="2 3">
    <name type="scientific">Brassica napus</name>
    <name type="common">Rape</name>
    <dbReference type="NCBI Taxonomy" id="3708"/>
    <lineage>
        <taxon>Eukaryota</taxon>
        <taxon>Viridiplantae</taxon>
        <taxon>Streptophyta</taxon>
        <taxon>Embryophyta</taxon>
        <taxon>Tracheophyta</taxon>
        <taxon>Spermatophyta</taxon>
        <taxon>Magnoliopsida</taxon>
        <taxon>eudicotyledons</taxon>
        <taxon>Gunneridae</taxon>
        <taxon>Pentapetalae</taxon>
        <taxon>rosids</taxon>
        <taxon>malvids</taxon>
        <taxon>Brassicales</taxon>
        <taxon>Brassicaceae</taxon>
        <taxon>Brassiceae</taxon>
        <taxon>Brassica</taxon>
    </lineage>
</organism>
<comment type="caution">
    <text evidence="2">The sequence shown here is derived from an EMBL/GenBank/DDBJ whole genome shotgun (WGS) entry which is preliminary data.</text>
</comment>
<dbReference type="Proteomes" id="UP000824890">
    <property type="component" value="Unassembled WGS sequence"/>
</dbReference>
<keyword evidence="3" id="KW-1185">Reference proteome</keyword>
<evidence type="ECO:0000313" key="3">
    <source>
        <dbReference type="Proteomes" id="UP000824890"/>
    </source>
</evidence>
<dbReference type="EMBL" id="JAGKQM010000011">
    <property type="protein sequence ID" value="KAH0901519.1"/>
    <property type="molecule type" value="Genomic_DNA"/>
</dbReference>
<feature type="compositionally biased region" description="Basic and acidic residues" evidence="1">
    <location>
        <begin position="114"/>
        <end position="139"/>
    </location>
</feature>
<evidence type="ECO:0000256" key="1">
    <source>
        <dbReference type="SAM" id="MobiDB-lite"/>
    </source>
</evidence>
<accession>A0ABQ8B9N9</accession>
<proteinExistence type="predicted"/>
<sequence length="203" mass="22130">MSNETKDLYSYQYLTSLSLYELMNLPTSTPSSYGNNGFVPSSYPLADCFQSSPGAAYDSLLHTTLGVSPSSSEVFNSLVDQESKHDVTNDVIGETPTRVSASSSSSEADLPGEDSGKSQRKRELVGDGREENQSSKKVFTHEMFRSSAYTSGGSAAAALDYGYEQSSYGSVNANPNAHQEYRQGGEYELLKEIFPSIFFKQEP</sequence>
<reference evidence="2 3" key="1">
    <citation type="submission" date="2021-05" db="EMBL/GenBank/DDBJ databases">
        <title>Genome Assembly of Synthetic Allotetraploid Brassica napus Reveals Homoeologous Exchanges between Subgenomes.</title>
        <authorList>
            <person name="Davis J.T."/>
        </authorList>
    </citation>
    <scope>NUCLEOTIDE SEQUENCE [LARGE SCALE GENOMIC DNA]</scope>
    <source>
        <strain evidence="3">cv. Da-Ae</strain>
        <tissue evidence="2">Seedling</tissue>
    </source>
</reference>
<name>A0ABQ8B9N9_BRANA</name>
<protein>
    <submittedName>
        <fullName evidence="2">Uncharacterized protein</fullName>
    </submittedName>
</protein>
<gene>
    <name evidence="2" type="ORF">HID58_041022</name>
</gene>
<feature type="region of interest" description="Disordered" evidence="1">
    <location>
        <begin position="81"/>
        <end position="139"/>
    </location>
</feature>
<evidence type="ECO:0000313" key="2">
    <source>
        <dbReference type="EMBL" id="KAH0901519.1"/>
    </source>
</evidence>